<dbReference type="Gene3D" id="2.60.40.2620">
    <property type="entry name" value="Fimbrillin-like"/>
    <property type="match status" value="1"/>
</dbReference>
<feature type="signal peptide" evidence="1">
    <location>
        <begin position="1"/>
        <end position="20"/>
    </location>
</feature>
<protein>
    <submittedName>
        <fullName evidence="2">Fimbrillin family protein</fullName>
    </submittedName>
</protein>
<evidence type="ECO:0000256" key="1">
    <source>
        <dbReference type="SAM" id="SignalP"/>
    </source>
</evidence>
<proteinExistence type="predicted"/>
<dbReference type="EMBL" id="CP039396">
    <property type="protein sequence ID" value="QCD42020.1"/>
    <property type="molecule type" value="Genomic_DNA"/>
</dbReference>
<dbReference type="Pfam" id="PF13149">
    <property type="entry name" value="Mfa_like_1"/>
    <property type="match status" value="1"/>
</dbReference>
<evidence type="ECO:0000313" key="3">
    <source>
        <dbReference type="Proteomes" id="UP000297149"/>
    </source>
</evidence>
<sequence length="410" mass="44739">MNTKLSFLGVAVLLLTSACSEDSVELVNNGSEITFNTSISRAMNLDKSNLESFKVWAFSDITDSAPFIDGQTATKVNGKEYFTFSNSIFWPSDVNTLNFWAVAPATIKGIGQDGSGKKLRIDDYSPDTVPTKQLDLIVAQTTAQLSKGTSVSLEFRHALSQIIINASEGTKGDETKNIKIKGVWVVNPSGKENLSTTDGSDLIWSTNSSKKAQYGIEFTTPRQLDHTSTALLDAENKTNLLLIPQQLKAWEGKSNPTNATEGAYILFLCRVEAIHPGAEHVGGGDDAIKSDTENNRHIHQLFPYTTKFDEYEYGYTCVPIDTKWEAGKRYIYNLSFCGATSGAGIYPPTGSLDEKPDGNGEYKYIKIPAQGKYAGDPVLDNPIRFTVTVSDWVDAGGSTDGWTDGNIDMN</sequence>
<name>A0A4P7W3L4_9BACT</name>
<dbReference type="RefSeq" id="WP_136414949.1">
    <property type="nucleotide sequence ID" value="NZ_CP039396.1"/>
</dbReference>
<keyword evidence="3" id="KW-1185">Reference proteome</keyword>
<dbReference type="AlphaFoldDB" id="A0A4P7W3L4"/>
<keyword evidence="1" id="KW-0732">Signal</keyword>
<evidence type="ECO:0000313" key="2">
    <source>
        <dbReference type="EMBL" id="QCD42020.1"/>
    </source>
</evidence>
<organism evidence="2 3">
    <name type="scientific">Duncaniella dubosii</name>
    <dbReference type="NCBI Taxonomy" id="2518971"/>
    <lineage>
        <taxon>Bacteria</taxon>
        <taxon>Pseudomonadati</taxon>
        <taxon>Bacteroidota</taxon>
        <taxon>Bacteroidia</taxon>
        <taxon>Bacteroidales</taxon>
        <taxon>Muribaculaceae</taxon>
        <taxon>Duncaniella</taxon>
    </lineage>
</organism>
<dbReference type="InterPro" id="IPR025049">
    <property type="entry name" value="Mfa-like_1"/>
</dbReference>
<dbReference type="PROSITE" id="PS51257">
    <property type="entry name" value="PROKAR_LIPOPROTEIN"/>
    <property type="match status" value="1"/>
</dbReference>
<feature type="chain" id="PRO_5020744225" evidence="1">
    <location>
        <begin position="21"/>
        <end position="410"/>
    </location>
</feature>
<dbReference type="InterPro" id="IPR042278">
    <property type="entry name" value="Mfa-like_1_N"/>
</dbReference>
<accession>A0A4P7W3L4</accession>
<dbReference type="CDD" id="cd13120">
    <property type="entry name" value="BF2867_like_N"/>
    <property type="match status" value="1"/>
</dbReference>
<dbReference type="KEGG" id="ddb:E7747_06870"/>
<gene>
    <name evidence="2" type="ORF">E7747_06870</name>
</gene>
<dbReference type="Proteomes" id="UP000297149">
    <property type="component" value="Chromosome"/>
</dbReference>
<reference evidence="3" key="1">
    <citation type="submission" date="2019-02" db="EMBL/GenBank/DDBJ databases">
        <title>Isolation and identification of novel species under the genus Muribaculum.</title>
        <authorList>
            <person name="Miyake S."/>
            <person name="Ding Y."/>
            <person name="Low A."/>
            <person name="Soh M."/>
            <person name="Seedorf H."/>
        </authorList>
    </citation>
    <scope>NUCLEOTIDE SEQUENCE [LARGE SCALE GENOMIC DNA]</scope>
    <source>
        <strain evidence="3">H5</strain>
    </source>
</reference>